<dbReference type="Proteomes" id="UP000799750">
    <property type="component" value="Unassembled WGS sequence"/>
</dbReference>
<evidence type="ECO:0000313" key="1">
    <source>
        <dbReference type="EMBL" id="KAF2500216.1"/>
    </source>
</evidence>
<evidence type="ECO:0000313" key="2">
    <source>
        <dbReference type="Proteomes" id="UP000799750"/>
    </source>
</evidence>
<evidence type="ECO:0008006" key="3">
    <source>
        <dbReference type="Google" id="ProtNLM"/>
    </source>
</evidence>
<protein>
    <recommendedName>
        <fullName evidence="3">F-box domain-containing protein</fullName>
    </recommendedName>
</protein>
<reference evidence="1" key="1">
    <citation type="journal article" date="2020" name="Stud. Mycol.">
        <title>101 Dothideomycetes genomes: a test case for predicting lifestyles and emergence of pathogens.</title>
        <authorList>
            <person name="Haridas S."/>
            <person name="Albert R."/>
            <person name="Binder M."/>
            <person name="Bloem J."/>
            <person name="Labutti K."/>
            <person name="Salamov A."/>
            <person name="Andreopoulos B."/>
            <person name="Baker S."/>
            <person name="Barry K."/>
            <person name="Bills G."/>
            <person name="Bluhm B."/>
            <person name="Cannon C."/>
            <person name="Castanera R."/>
            <person name="Culley D."/>
            <person name="Daum C."/>
            <person name="Ezra D."/>
            <person name="Gonzalez J."/>
            <person name="Henrissat B."/>
            <person name="Kuo A."/>
            <person name="Liang C."/>
            <person name="Lipzen A."/>
            <person name="Lutzoni F."/>
            <person name="Magnuson J."/>
            <person name="Mondo S."/>
            <person name="Nolan M."/>
            <person name="Ohm R."/>
            <person name="Pangilinan J."/>
            <person name="Park H.-J."/>
            <person name="Ramirez L."/>
            <person name="Alfaro M."/>
            <person name="Sun H."/>
            <person name="Tritt A."/>
            <person name="Yoshinaga Y."/>
            <person name="Zwiers L.-H."/>
            <person name="Turgeon B."/>
            <person name="Goodwin S."/>
            <person name="Spatafora J."/>
            <person name="Crous P."/>
            <person name="Grigoriev I."/>
        </authorList>
    </citation>
    <scope>NUCLEOTIDE SEQUENCE</scope>
    <source>
        <strain evidence="1">CBS 269.34</strain>
    </source>
</reference>
<dbReference type="AlphaFoldDB" id="A0A6A6R6W6"/>
<dbReference type="EMBL" id="MU004183">
    <property type="protein sequence ID" value="KAF2500216.1"/>
    <property type="molecule type" value="Genomic_DNA"/>
</dbReference>
<dbReference type="PANTHER" id="PTHR42085:SF2">
    <property type="entry name" value="F-BOX DOMAIN-CONTAINING PROTEIN"/>
    <property type="match status" value="1"/>
</dbReference>
<dbReference type="PANTHER" id="PTHR42085">
    <property type="entry name" value="F-BOX DOMAIN-CONTAINING PROTEIN"/>
    <property type="match status" value="1"/>
</dbReference>
<proteinExistence type="predicted"/>
<name>A0A6A6R6W6_9PEZI</name>
<dbReference type="InterPro" id="IPR038883">
    <property type="entry name" value="AN11006-like"/>
</dbReference>
<dbReference type="OrthoDB" id="5314997at2759"/>
<gene>
    <name evidence="1" type="ORF">BU16DRAFT_240180</name>
</gene>
<accession>A0A6A6R6W6</accession>
<organism evidence="1 2">
    <name type="scientific">Lophium mytilinum</name>
    <dbReference type="NCBI Taxonomy" id="390894"/>
    <lineage>
        <taxon>Eukaryota</taxon>
        <taxon>Fungi</taxon>
        <taxon>Dikarya</taxon>
        <taxon>Ascomycota</taxon>
        <taxon>Pezizomycotina</taxon>
        <taxon>Dothideomycetes</taxon>
        <taxon>Pleosporomycetidae</taxon>
        <taxon>Mytilinidiales</taxon>
        <taxon>Mytilinidiaceae</taxon>
        <taxon>Lophium</taxon>
    </lineage>
</organism>
<keyword evidence="2" id="KW-1185">Reference proteome</keyword>
<sequence>MITTPPAKPWEPTGPFRFLDLPRELRDVVYGHIFNSLPGEVSESKSPTIVKPAKGEGPVYDRPDFRLQKSHVIIQSCKQVHEEVKDTIYGLHTFSITLDKQHPHFHCPLHATHRTDGSKIPLPSNAANADIEDAFMDEDLLVRPPVVQYNGPFRGWMTRRACYNRRPRTQHGWDLTAVRKLNLKLDLALGREHYVLFNNRVPDVYKHLSNFSFRGLYAMKELQDLCVSIAYGPDCPPALLAFFEGNGKALVKVRELIRTLMASIPKTVNNVRWNFTKSEYDVEWTVGNAFQVKGWTEVNGNFLEKLAKEFEACRGMDAEYFQEEAEAEVEAENE</sequence>